<dbReference type="AlphaFoldDB" id="A0A8J7WWZ5"/>
<organism evidence="2 3">
    <name type="scientific">Actinocrinis puniceicyclus</name>
    <dbReference type="NCBI Taxonomy" id="977794"/>
    <lineage>
        <taxon>Bacteria</taxon>
        <taxon>Bacillati</taxon>
        <taxon>Actinomycetota</taxon>
        <taxon>Actinomycetes</taxon>
        <taxon>Catenulisporales</taxon>
        <taxon>Actinospicaceae</taxon>
        <taxon>Actinocrinis</taxon>
    </lineage>
</organism>
<evidence type="ECO:0000313" key="2">
    <source>
        <dbReference type="EMBL" id="MBS2966634.1"/>
    </source>
</evidence>
<sequence>MKKRNGWDRGLKVDASGKGLVGHAGAVLLHRTADRVGLPAGLRGALTASPWMLDRANALVSLIVGIALGARSVRQAELLARHHTALLGAGASDSTLWRALGEIDDQARLRIAKARARVRERVWDLLAGREEGFPWLVILGKRLTGWVVIDLDATIITASSKKQGAAGTYKGSYGFHPLAAWCANTFEALAMMLRPGNAGSNTVADHLAVIADALAQVPRAHRGRILIRLDGAGASHGLIEHLLGLGTRRRTVAFTSGFTITETEEQAIAQLPESAWDHAFEQDGRIDPHAQVAELTGLWLRTGWPEELRYLVRRVKASRRHEKKLTNFEKETGWRYQITVTNIRDLGRAVPGSHHVFFLDALHRQHAVVEDRVRTEKATGIRNLPLRGYARNQAWLLAANIASDLLAYLQLLGLHHDGDLARAEPQTLRATILHIPARLVHHARQRVLKIEATWPWAQAFQTCWTTLGALPDTC</sequence>
<name>A0A8J7WWZ5_9ACTN</name>
<dbReference type="RefSeq" id="WP_211471901.1">
    <property type="nucleotide sequence ID" value="NZ_JAGSXH010000173.1"/>
</dbReference>
<dbReference type="Proteomes" id="UP000677913">
    <property type="component" value="Unassembled WGS sequence"/>
</dbReference>
<accession>A0A8J7WWZ5</accession>
<feature type="domain" description="Transposase DDE" evidence="1">
    <location>
        <begin position="8"/>
        <end position="470"/>
    </location>
</feature>
<comment type="caution">
    <text evidence="2">The sequence shown here is derived from an EMBL/GenBank/DDBJ whole genome shotgun (WGS) entry which is preliminary data.</text>
</comment>
<dbReference type="EMBL" id="JAGSXH010000173">
    <property type="protein sequence ID" value="MBS2966634.1"/>
    <property type="molecule type" value="Genomic_DNA"/>
</dbReference>
<evidence type="ECO:0000259" key="1">
    <source>
        <dbReference type="Pfam" id="PF13701"/>
    </source>
</evidence>
<dbReference type="Pfam" id="PF13701">
    <property type="entry name" value="DDE_Tnp_1_4"/>
    <property type="match status" value="1"/>
</dbReference>
<gene>
    <name evidence="2" type="ORF">KGA66_26595</name>
</gene>
<proteinExistence type="predicted"/>
<dbReference type="InterPro" id="IPR047960">
    <property type="entry name" value="Transpos_IS1380"/>
</dbReference>
<protein>
    <submittedName>
        <fullName evidence="2">IS1380 family transposase</fullName>
    </submittedName>
</protein>
<keyword evidence="3" id="KW-1185">Reference proteome</keyword>
<evidence type="ECO:0000313" key="3">
    <source>
        <dbReference type="Proteomes" id="UP000677913"/>
    </source>
</evidence>
<dbReference type="InterPro" id="IPR025668">
    <property type="entry name" value="Tnp_DDE_dom"/>
</dbReference>
<reference evidence="2" key="1">
    <citation type="submission" date="2021-04" db="EMBL/GenBank/DDBJ databases">
        <title>Genome based classification of Actinospica acidithermotolerans sp. nov., an actinobacterium isolated from an Indonesian hot spring.</title>
        <authorList>
            <person name="Kusuma A.B."/>
            <person name="Putra K.E."/>
            <person name="Nafisah S."/>
            <person name="Loh J."/>
            <person name="Nouioui I."/>
            <person name="Goodfellow M."/>
        </authorList>
    </citation>
    <scope>NUCLEOTIDE SEQUENCE</scope>
    <source>
        <strain evidence="2">DSM 45618</strain>
    </source>
</reference>
<dbReference type="NCBIfam" id="NF033539">
    <property type="entry name" value="transpos_IS1380"/>
    <property type="match status" value="1"/>
</dbReference>